<dbReference type="EMBL" id="GBXM01033307">
    <property type="protein sequence ID" value="JAH75270.1"/>
    <property type="molecule type" value="Transcribed_RNA"/>
</dbReference>
<name>A0A0E9VCU6_ANGAN</name>
<organism evidence="2">
    <name type="scientific">Anguilla anguilla</name>
    <name type="common">European freshwater eel</name>
    <name type="synonym">Muraena anguilla</name>
    <dbReference type="NCBI Taxonomy" id="7936"/>
    <lineage>
        <taxon>Eukaryota</taxon>
        <taxon>Metazoa</taxon>
        <taxon>Chordata</taxon>
        <taxon>Craniata</taxon>
        <taxon>Vertebrata</taxon>
        <taxon>Euteleostomi</taxon>
        <taxon>Actinopterygii</taxon>
        <taxon>Neopterygii</taxon>
        <taxon>Teleostei</taxon>
        <taxon>Anguilliformes</taxon>
        <taxon>Anguillidae</taxon>
        <taxon>Anguilla</taxon>
    </lineage>
</organism>
<reference evidence="2" key="2">
    <citation type="journal article" date="2015" name="Fish Shellfish Immunol.">
        <title>Early steps in the European eel (Anguilla anguilla)-Vibrio vulnificus interaction in the gills: Role of the RtxA13 toxin.</title>
        <authorList>
            <person name="Callol A."/>
            <person name="Pajuelo D."/>
            <person name="Ebbesson L."/>
            <person name="Teles M."/>
            <person name="MacKenzie S."/>
            <person name="Amaro C."/>
        </authorList>
    </citation>
    <scope>NUCLEOTIDE SEQUENCE</scope>
</reference>
<accession>A0A0E9VCU6</accession>
<dbReference type="AlphaFoldDB" id="A0A0E9VCU6"/>
<feature type="signal peptide" evidence="1">
    <location>
        <begin position="1"/>
        <end position="17"/>
    </location>
</feature>
<feature type="chain" id="PRO_5002434000" evidence="1">
    <location>
        <begin position="18"/>
        <end position="33"/>
    </location>
</feature>
<evidence type="ECO:0000313" key="2">
    <source>
        <dbReference type="EMBL" id="JAH75270.1"/>
    </source>
</evidence>
<protein>
    <submittedName>
        <fullName evidence="2">Uncharacterized protein</fullName>
    </submittedName>
</protein>
<reference evidence="2" key="1">
    <citation type="submission" date="2014-11" db="EMBL/GenBank/DDBJ databases">
        <authorList>
            <person name="Amaro Gonzalez C."/>
        </authorList>
    </citation>
    <scope>NUCLEOTIDE SEQUENCE</scope>
</reference>
<evidence type="ECO:0000256" key="1">
    <source>
        <dbReference type="SAM" id="SignalP"/>
    </source>
</evidence>
<sequence length="33" mass="3645">MLCVLVLSVLAFNSILSLDTSCRFSSSRRVLTL</sequence>
<keyword evidence="1" id="KW-0732">Signal</keyword>
<proteinExistence type="predicted"/>